<accession>A0ABQ9IPL9</accession>
<evidence type="ECO:0000313" key="3">
    <source>
        <dbReference type="Proteomes" id="UP001159363"/>
    </source>
</evidence>
<organism evidence="2 3">
    <name type="scientific">Dryococelus australis</name>
    <dbReference type="NCBI Taxonomy" id="614101"/>
    <lineage>
        <taxon>Eukaryota</taxon>
        <taxon>Metazoa</taxon>
        <taxon>Ecdysozoa</taxon>
        <taxon>Arthropoda</taxon>
        <taxon>Hexapoda</taxon>
        <taxon>Insecta</taxon>
        <taxon>Pterygota</taxon>
        <taxon>Neoptera</taxon>
        <taxon>Polyneoptera</taxon>
        <taxon>Phasmatodea</taxon>
        <taxon>Verophasmatodea</taxon>
        <taxon>Anareolatae</taxon>
        <taxon>Phasmatidae</taxon>
        <taxon>Eurycanthinae</taxon>
        <taxon>Dryococelus</taxon>
    </lineage>
</organism>
<feature type="compositionally biased region" description="Polar residues" evidence="1">
    <location>
        <begin position="346"/>
        <end position="358"/>
    </location>
</feature>
<protein>
    <submittedName>
        <fullName evidence="2">Uncharacterized protein</fullName>
    </submittedName>
</protein>
<feature type="region of interest" description="Disordered" evidence="1">
    <location>
        <begin position="478"/>
        <end position="521"/>
    </location>
</feature>
<feature type="region of interest" description="Disordered" evidence="1">
    <location>
        <begin position="322"/>
        <end position="363"/>
    </location>
</feature>
<dbReference type="Proteomes" id="UP001159363">
    <property type="component" value="Chromosome 1"/>
</dbReference>
<sequence length="584" mass="63633">MPSEAWQMYSCNAPIVSAIIIHVRPITGSGTTAISLLASRQGDPGSIPGRVAPDFRMWKSCRTMPLVGGSSRGSPVSPALSFRRCSILASITLIGSQDLDVKSRPNLFTHSITGSAKLMSSGILLFLVAEHLLSLKTWSDEVAVNGWCYISNEVRSSHFFKDCTSVYYVETDYCAVLPNTLGRGDCVRCNTHLPRFEPLRFLMWHKSNATPQRQINGAWQPPAEEYARCIQVDLKQAVCLLGAPLSPNHRLETRHTDVAGCTQPVSGSIADAPTERNRNSFPAHVAHCGCNGFCECYGFVGIVGIPSAQRNMAANCGTPTRSGRGVATHPHTHTHTHTSIPWLRGTGNTHTHPGQNTSRGERKGKLVQSLSAQYFNLLPSQKAMTKTSTALEESIQPMERWGKKKKIHIHTYPSPFWWARETGLVTPAWHACWQHCRASRHAAEQPGPLNSGAEKSASLDGPGGGKCVVICDVIPRRRGGETPWRTPPPFQPALQTPSGNEGEKMRPPTSLAGSRDSRHPTNPLYILSATGALDETTSAASLHKCTLVSWSVVQTAFDNQRGLCRSASKVKKRESDTGDTNTHA</sequence>
<name>A0ABQ9IPL9_9NEOP</name>
<proteinExistence type="predicted"/>
<evidence type="ECO:0000313" key="2">
    <source>
        <dbReference type="EMBL" id="KAJ8898164.1"/>
    </source>
</evidence>
<reference evidence="2 3" key="1">
    <citation type="submission" date="2023-02" db="EMBL/GenBank/DDBJ databases">
        <title>LHISI_Scaffold_Assembly.</title>
        <authorList>
            <person name="Stuart O.P."/>
            <person name="Cleave R."/>
            <person name="Magrath M.J.L."/>
            <person name="Mikheyev A.S."/>
        </authorList>
    </citation>
    <scope>NUCLEOTIDE SEQUENCE [LARGE SCALE GENOMIC DNA]</scope>
    <source>
        <strain evidence="2">Daus_M_001</strain>
        <tissue evidence="2">Leg muscle</tissue>
    </source>
</reference>
<feature type="region of interest" description="Disordered" evidence="1">
    <location>
        <begin position="443"/>
        <end position="462"/>
    </location>
</feature>
<comment type="caution">
    <text evidence="2">The sequence shown here is derived from an EMBL/GenBank/DDBJ whole genome shotgun (WGS) entry which is preliminary data.</text>
</comment>
<evidence type="ECO:0000256" key="1">
    <source>
        <dbReference type="SAM" id="MobiDB-lite"/>
    </source>
</evidence>
<gene>
    <name evidence="2" type="ORF">PR048_003524</name>
</gene>
<feature type="region of interest" description="Disordered" evidence="1">
    <location>
        <begin position="564"/>
        <end position="584"/>
    </location>
</feature>
<dbReference type="EMBL" id="JARBHB010000001">
    <property type="protein sequence ID" value="KAJ8898164.1"/>
    <property type="molecule type" value="Genomic_DNA"/>
</dbReference>
<keyword evidence="3" id="KW-1185">Reference proteome</keyword>